<dbReference type="InterPro" id="IPR040781">
    <property type="entry name" value="Raf1_HTH"/>
</dbReference>
<evidence type="ECO:0000259" key="4">
    <source>
        <dbReference type="Pfam" id="PF18087"/>
    </source>
</evidence>
<keyword evidence="8" id="KW-1185">Reference proteome</keyword>
<dbReference type="InterPro" id="IPR040858">
    <property type="entry name" value="Raf1_C"/>
</dbReference>
<evidence type="ECO:0000256" key="2">
    <source>
        <dbReference type="SAM" id="Coils"/>
    </source>
</evidence>
<reference evidence="7 8" key="1">
    <citation type="submission" date="2020-04" db="EMBL/GenBank/DDBJ databases">
        <title>Plant Genome Project.</title>
        <authorList>
            <person name="Zhang R.-G."/>
        </authorList>
    </citation>
    <scope>NUCLEOTIDE SEQUENCE [LARGE SCALE GENOMIC DNA]</scope>
    <source>
        <strain evidence="7">YNK0</strain>
        <tissue evidence="7">Leaf</tissue>
    </source>
</reference>
<evidence type="ECO:0000313" key="7">
    <source>
        <dbReference type="EMBL" id="KAF8394300.1"/>
    </source>
</evidence>
<proteinExistence type="predicted"/>
<dbReference type="InterPro" id="IPR037494">
    <property type="entry name" value="RAF1"/>
</dbReference>
<evidence type="ECO:0000259" key="6">
    <source>
        <dbReference type="Pfam" id="PF18579"/>
    </source>
</evidence>
<dbReference type="OMA" id="MALWFEY"/>
<evidence type="ECO:0000256" key="3">
    <source>
        <dbReference type="SAM" id="MobiDB-lite"/>
    </source>
</evidence>
<dbReference type="GO" id="GO:0009507">
    <property type="term" value="C:chloroplast"/>
    <property type="evidence" value="ECO:0007669"/>
    <property type="project" value="TreeGrafter"/>
</dbReference>
<feature type="compositionally biased region" description="Low complexity" evidence="3">
    <location>
        <begin position="500"/>
        <end position="510"/>
    </location>
</feature>
<dbReference type="EMBL" id="JABCRI010000014">
    <property type="protein sequence ID" value="KAF8394300.1"/>
    <property type="molecule type" value="Genomic_DNA"/>
</dbReference>
<dbReference type="Pfam" id="PF18579">
    <property type="entry name" value="Raf1_HTH"/>
    <property type="match status" value="1"/>
</dbReference>
<name>A0A834YV89_TETSI</name>
<feature type="domain" description="Rubisco accumulation factor 1 helix turn helix" evidence="6">
    <location>
        <begin position="86"/>
        <end position="145"/>
    </location>
</feature>
<dbReference type="PANTHER" id="PTHR35299">
    <property type="entry name" value="RUBISCO ACCUMULATION FACTOR 1"/>
    <property type="match status" value="1"/>
</dbReference>
<sequence>MTMLSLTPLKPFSLFNHNHLQTSSFLNLHRINLLNRHSTTPKRLPRPIISAAASPSTPSSTPSNQVYQPFRPPPSPLPSRFGSLDSNGRIEILSNRLGLWFEYAPLIPSLFQEGFSPSSIEELTGISGVEQNRLVVAAKVRDSLVQSKLDPETLNFFDNGGAELLYEIRLLSSAQRESTARYIAENRLDARGAQELARAMKDFPRRRGDDGWESFTYPIPGDCLSYMYFRQSKEHQNQSELRISALQRALEVAETEKAKQMIQDALAPKLDDGKGGEGEIGIAVKVPLVRMKIGEVGEATSVVVLPVCKAEEGVKGVEEAPGECKTEGEFGVVVAEKAWRRWVVFPGWDPVMGLGPGGVVVAFADARVLPWKVNRWYKEEAILVVADRSKKDVVVDDGFYLVSSKENGGDLKVERGSVLKKLGVKDGLGTVVLVVRPPREDTEEMEKTLSLCLATATEMEKTLSLCLATATEMVKAPWNWPPILPINSDGLLTKESTEKQQQQQQQQQQQLSRLQRRAPASLQVSPPSSFSSDWKIVIPLLSPLATSPKLEVVKPQEKLQQEHQCLGTEKPVFKKWQHPAAPFCHEPAPFVPSFAPQCR</sequence>
<dbReference type="Pfam" id="PF18578">
    <property type="entry name" value="Raf1_N"/>
    <property type="match status" value="1"/>
</dbReference>
<comment type="caution">
    <text evidence="7">The sequence shown here is derived from an EMBL/GenBank/DDBJ whole genome shotgun (WGS) entry which is preliminary data.</text>
</comment>
<accession>A0A834YV89</accession>
<dbReference type="InterPro" id="IPR041358">
    <property type="entry name" value="Raf1_N"/>
</dbReference>
<feature type="region of interest" description="Disordered" evidence="3">
    <location>
        <begin position="42"/>
        <end position="72"/>
    </location>
</feature>
<dbReference type="OrthoDB" id="2017169at2759"/>
<evidence type="ECO:0000259" key="5">
    <source>
        <dbReference type="Pfam" id="PF18578"/>
    </source>
</evidence>
<keyword evidence="1" id="KW-0143">Chaperone</keyword>
<organism evidence="7 8">
    <name type="scientific">Tetracentron sinense</name>
    <name type="common">Spur-leaf</name>
    <dbReference type="NCBI Taxonomy" id="13715"/>
    <lineage>
        <taxon>Eukaryota</taxon>
        <taxon>Viridiplantae</taxon>
        <taxon>Streptophyta</taxon>
        <taxon>Embryophyta</taxon>
        <taxon>Tracheophyta</taxon>
        <taxon>Spermatophyta</taxon>
        <taxon>Magnoliopsida</taxon>
        <taxon>Trochodendrales</taxon>
        <taxon>Trochodendraceae</taxon>
        <taxon>Tetracentron</taxon>
    </lineage>
</organism>
<dbReference type="Proteomes" id="UP000655225">
    <property type="component" value="Unassembled WGS sequence"/>
</dbReference>
<dbReference type="GO" id="GO:0110102">
    <property type="term" value="P:ribulose bisphosphate carboxylase complex assembly"/>
    <property type="evidence" value="ECO:0007669"/>
    <property type="project" value="UniProtKB-ARBA"/>
</dbReference>
<evidence type="ECO:0000256" key="1">
    <source>
        <dbReference type="ARBA" id="ARBA00023186"/>
    </source>
</evidence>
<dbReference type="PANTHER" id="PTHR35299:SF3">
    <property type="entry name" value="RUBISCO ACCUMULATION FACTOR 1.2, CHLOROPLASTIC"/>
    <property type="match status" value="1"/>
</dbReference>
<dbReference type="AlphaFoldDB" id="A0A834YV89"/>
<feature type="domain" description="Rubisco accumulation factor 1 C-terminal" evidence="4">
    <location>
        <begin position="286"/>
        <end position="439"/>
    </location>
</feature>
<feature type="coiled-coil region" evidence="2">
    <location>
        <begin position="236"/>
        <end position="263"/>
    </location>
</feature>
<evidence type="ECO:0000313" key="8">
    <source>
        <dbReference type="Proteomes" id="UP000655225"/>
    </source>
</evidence>
<feature type="compositionally biased region" description="Low complexity" evidence="3">
    <location>
        <begin position="50"/>
        <end position="63"/>
    </location>
</feature>
<protein>
    <submittedName>
        <fullName evidence="7">Uncharacterized protein</fullName>
    </submittedName>
</protein>
<keyword evidence="2" id="KW-0175">Coiled coil</keyword>
<feature type="region of interest" description="Disordered" evidence="3">
    <location>
        <begin position="494"/>
        <end position="530"/>
    </location>
</feature>
<dbReference type="Pfam" id="PF18087">
    <property type="entry name" value="RuBisCo_chap_C"/>
    <property type="match status" value="1"/>
</dbReference>
<gene>
    <name evidence="7" type="ORF">HHK36_020507</name>
</gene>
<feature type="domain" description="Rubisco accumulation factor 1 alpha-helical" evidence="5">
    <location>
        <begin position="157"/>
        <end position="266"/>
    </location>
</feature>